<evidence type="ECO:0000256" key="3">
    <source>
        <dbReference type="ARBA" id="ARBA00022692"/>
    </source>
</evidence>
<keyword evidence="9 13" id="KW-0326">Glycosidase</keyword>
<name>A0ABR5PZN8_9ACTN</name>
<keyword evidence="7" id="KW-0472">Membrane</keyword>
<evidence type="ECO:0000256" key="7">
    <source>
        <dbReference type="ARBA" id="ARBA00023136"/>
    </source>
</evidence>
<evidence type="ECO:0000256" key="13">
    <source>
        <dbReference type="RuleBase" id="RU361153"/>
    </source>
</evidence>
<dbReference type="Gene3D" id="3.20.20.80">
    <property type="entry name" value="Glycosidases"/>
    <property type="match status" value="1"/>
</dbReference>
<gene>
    <name evidence="15" type="ORF">IV60_GL001243</name>
</gene>
<evidence type="ECO:0000256" key="12">
    <source>
        <dbReference type="ARBA" id="ARBA00041260"/>
    </source>
</evidence>
<organism evidence="15 16">
    <name type="scientific">Lancefieldella rimae</name>
    <dbReference type="NCBI Taxonomy" id="1383"/>
    <lineage>
        <taxon>Bacteria</taxon>
        <taxon>Bacillati</taxon>
        <taxon>Actinomycetota</taxon>
        <taxon>Coriobacteriia</taxon>
        <taxon>Coriobacteriales</taxon>
        <taxon>Atopobiaceae</taxon>
        <taxon>Lancefieldella</taxon>
    </lineage>
</organism>
<evidence type="ECO:0000256" key="8">
    <source>
        <dbReference type="ARBA" id="ARBA00023180"/>
    </source>
</evidence>
<dbReference type="SUPFAM" id="SSF51445">
    <property type="entry name" value="(Trans)glycosidases"/>
    <property type="match status" value="1"/>
</dbReference>
<comment type="caution">
    <text evidence="15">The sequence shown here is derived from an EMBL/GenBank/DDBJ whole genome shotgun (WGS) entry which is preliminary data.</text>
</comment>
<evidence type="ECO:0000256" key="4">
    <source>
        <dbReference type="ARBA" id="ARBA00022801"/>
    </source>
</evidence>
<comment type="similarity">
    <text evidence="13">Belongs to the glycosyl hydrolase 5 (cellulase A) family.</text>
</comment>
<protein>
    <recommendedName>
        <fullName evidence="12">Exo-1,3-beta-glucanase D</fullName>
    </recommendedName>
</protein>
<keyword evidence="3" id="KW-0812">Transmembrane</keyword>
<keyword evidence="16" id="KW-1185">Reference proteome</keyword>
<keyword evidence="2" id="KW-1003">Cell membrane</keyword>
<dbReference type="InterPro" id="IPR050386">
    <property type="entry name" value="Glycosyl_hydrolase_5"/>
</dbReference>
<evidence type="ECO:0000256" key="6">
    <source>
        <dbReference type="ARBA" id="ARBA00022989"/>
    </source>
</evidence>
<keyword evidence="6" id="KW-1133">Transmembrane helix</keyword>
<keyword evidence="4 13" id="KW-0378">Hydrolase</keyword>
<evidence type="ECO:0000256" key="9">
    <source>
        <dbReference type="ARBA" id="ARBA00023295"/>
    </source>
</evidence>
<evidence type="ECO:0000256" key="2">
    <source>
        <dbReference type="ARBA" id="ARBA00022475"/>
    </source>
</evidence>
<evidence type="ECO:0000259" key="14">
    <source>
        <dbReference type="Pfam" id="PF00150"/>
    </source>
</evidence>
<dbReference type="PANTHER" id="PTHR31297:SF34">
    <property type="entry name" value="GLUCAN 1,3-BETA-GLUCOSIDASE 2"/>
    <property type="match status" value="1"/>
</dbReference>
<dbReference type="PANTHER" id="PTHR31297">
    <property type="entry name" value="GLUCAN ENDO-1,6-BETA-GLUCOSIDASE B"/>
    <property type="match status" value="1"/>
</dbReference>
<evidence type="ECO:0000256" key="5">
    <source>
        <dbReference type="ARBA" id="ARBA00022968"/>
    </source>
</evidence>
<feature type="domain" description="Glycoside hydrolase family 5" evidence="14">
    <location>
        <begin position="70"/>
        <end position="226"/>
    </location>
</feature>
<dbReference type="Pfam" id="PF00150">
    <property type="entry name" value="Cellulase"/>
    <property type="match status" value="1"/>
</dbReference>
<keyword evidence="10" id="KW-0961">Cell wall biogenesis/degradation</keyword>
<keyword evidence="8" id="KW-0325">Glycoprotein</keyword>
<evidence type="ECO:0000313" key="15">
    <source>
        <dbReference type="EMBL" id="KRO01992.1"/>
    </source>
</evidence>
<evidence type="ECO:0000313" key="16">
    <source>
        <dbReference type="Proteomes" id="UP000051927"/>
    </source>
</evidence>
<reference evidence="15 16" key="1">
    <citation type="journal article" date="2015" name="Genome Announc.">
        <title>Expanding the biotechnology potential of lactobacilli through comparative genomics of 213 strains and associated genera.</title>
        <authorList>
            <person name="Sun Z."/>
            <person name="Harris H.M."/>
            <person name="McCann A."/>
            <person name="Guo C."/>
            <person name="Argimon S."/>
            <person name="Zhang W."/>
            <person name="Yang X."/>
            <person name="Jeffery I.B."/>
            <person name="Cooney J.C."/>
            <person name="Kagawa T.F."/>
            <person name="Liu W."/>
            <person name="Song Y."/>
            <person name="Salvetti E."/>
            <person name="Wrobel A."/>
            <person name="Rasinkangas P."/>
            <person name="Parkhill J."/>
            <person name="Rea M.C."/>
            <person name="O'Sullivan O."/>
            <person name="Ritari J."/>
            <person name="Douillard F.P."/>
            <person name="Paul Ross R."/>
            <person name="Yang R."/>
            <person name="Briner A.E."/>
            <person name="Felis G.E."/>
            <person name="de Vos W.M."/>
            <person name="Barrangou R."/>
            <person name="Klaenhammer T.R."/>
            <person name="Caufield P.W."/>
            <person name="Cui Y."/>
            <person name="Zhang H."/>
            <person name="O'Toole P.W."/>
        </authorList>
    </citation>
    <scope>NUCLEOTIDE SEQUENCE [LARGE SCALE GENOMIC DNA]</scope>
    <source>
        <strain evidence="15 16">DSM 7090</strain>
    </source>
</reference>
<proteinExistence type="inferred from homology"/>
<evidence type="ECO:0000256" key="11">
    <source>
        <dbReference type="ARBA" id="ARBA00037126"/>
    </source>
</evidence>
<sequence length="353" mass="39263">MRILKGAAMAATKVLRGVNLTGWLTLEPWVTPEPFARTATVDEVSLAAKLGKDEYAELVRAHRASFIHSEDFSRIAARGFNALRLPIPWYVFEPQNTPYQPCIDMVDRALEWAEEIGLHVIFVLAVNPGLPDGQDSTPGGSPRTRISCEKSLEIIKKLAQRYAHRLGFFGIEVADEVQPRIRQGLRVIDGVPAHSLRNYYRRAYNIVRTVAGEDPVVILPDGGWPSGWRRFMSQQSYTNVWLDCHLDKTPSSVDCSGPLGIQRVIDAKRSYLLQVSSGDLPVMVGKWSASLPTPDGSMTAEGRIALERIYASGQLAAYRGCPAWFFQTWKTSAFLAGWDARVALASFERGMLN</sequence>
<comment type="subcellular location">
    <subcellularLocation>
        <location evidence="1">Cell membrane</location>
        <topology evidence="1">Single-pass type II membrane protein</topology>
    </subcellularLocation>
</comment>
<evidence type="ECO:0000256" key="10">
    <source>
        <dbReference type="ARBA" id="ARBA00023316"/>
    </source>
</evidence>
<dbReference type="InterPro" id="IPR017853">
    <property type="entry name" value="GH"/>
</dbReference>
<evidence type="ECO:0000256" key="1">
    <source>
        <dbReference type="ARBA" id="ARBA00004401"/>
    </source>
</evidence>
<keyword evidence="5" id="KW-0735">Signal-anchor</keyword>
<accession>A0ABR5PZN8</accession>
<dbReference type="EMBL" id="JQCP01000003">
    <property type="protein sequence ID" value="KRO01992.1"/>
    <property type="molecule type" value="Genomic_DNA"/>
</dbReference>
<comment type="function">
    <text evidence="11">Glucosidase involved in the degradation of cellulosic biomass. Active on lichenan.</text>
</comment>
<dbReference type="InterPro" id="IPR001547">
    <property type="entry name" value="Glyco_hydro_5"/>
</dbReference>
<dbReference type="Proteomes" id="UP000051927">
    <property type="component" value="Unassembled WGS sequence"/>
</dbReference>